<keyword evidence="4" id="KW-0032">Aminotransferase</keyword>
<proteinExistence type="predicted"/>
<comment type="caution">
    <text evidence="4">The sequence shown here is derived from an EMBL/GenBank/DDBJ whole genome shotgun (WGS) entry which is preliminary data.</text>
</comment>
<evidence type="ECO:0000259" key="3">
    <source>
        <dbReference type="Pfam" id="PF00155"/>
    </source>
</evidence>
<evidence type="ECO:0000313" key="5">
    <source>
        <dbReference type="Proteomes" id="UP000318681"/>
    </source>
</evidence>
<dbReference type="PANTHER" id="PTHR42885">
    <property type="entry name" value="HISTIDINOL-PHOSPHATE AMINOTRANSFERASE-RELATED"/>
    <property type="match status" value="1"/>
</dbReference>
<protein>
    <submittedName>
        <fullName evidence="4">Pyridoxal phosphate-dependent class II aminotransferase</fullName>
    </submittedName>
</protein>
<organism evidence="4 5">
    <name type="scientific">Alterirhizorhabdus solaris</name>
    <dbReference type="NCBI Taxonomy" id="2529389"/>
    <lineage>
        <taxon>Bacteria</taxon>
        <taxon>Pseudomonadati</taxon>
        <taxon>Pseudomonadota</taxon>
        <taxon>Alphaproteobacteria</taxon>
        <taxon>Sphingomonadales</taxon>
        <taxon>Rhizorhabdaceae</taxon>
        <taxon>Alterirhizorhabdus</taxon>
    </lineage>
</organism>
<evidence type="ECO:0000256" key="2">
    <source>
        <dbReference type="ARBA" id="ARBA00022898"/>
    </source>
</evidence>
<dbReference type="GO" id="GO:0008483">
    <property type="term" value="F:transaminase activity"/>
    <property type="evidence" value="ECO:0007669"/>
    <property type="project" value="UniProtKB-KW"/>
</dbReference>
<name>A0A558R6H1_9SPHN</name>
<accession>A0A558R6H1</accession>
<reference evidence="4 5" key="1">
    <citation type="submission" date="2019-07" db="EMBL/GenBank/DDBJ databases">
        <title>Sphingomonas solaris sp. nov., isolated from a solar panel from Boston, Massachusetts.</title>
        <authorList>
            <person name="Tanner K."/>
            <person name="Pascual J."/>
            <person name="Mancuso C."/>
            <person name="Pereto J."/>
            <person name="Khalil A."/>
            <person name="Vilanova C."/>
        </authorList>
    </citation>
    <scope>NUCLEOTIDE SEQUENCE [LARGE SCALE GENOMIC DNA]</scope>
    <source>
        <strain evidence="4 5">R4DWN</strain>
    </source>
</reference>
<evidence type="ECO:0000256" key="1">
    <source>
        <dbReference type="ARBA" id="ARBA00001933"/>
    </source>
</evidence>
<keyword evidence="5" id="KW-1185">Reference proteome</keyword>
<dbReference type="Proteomes" id="UP000318681">
    <property type="component" value="Unassembled WGS sequence"/>
</dbReference>
<gene>
    <name evidence="4" type="ORF">FOY91_08355</name>
</gene>
<dbReference type="InterPro" id="IPR015422">
    <property type="entry name" value="PyrdxlP-dep_Trfase_small"/>
</dbReference>
<comment type="cofactor">
    <cofactor evidence="1">
        <name>pyridoxal 5'-phosphate</name>
        <dbReference type="ChEBI" id="CHEBI:597326"/>
    </cofactor>
</comment>
<dbReference type="Gene3D" id="3.90.1150.10">
    <property type="entry name" value="Aspartate Aminotransferase, domain 1"/>
    <property type="match status" value="1"/>
</dbReference>
<dbReference type="Pfam" id="PF00155">
    <property type="entry name" value="Aminotran_1_2"/>
    <property type="match status" value="1"/>
</dbReference>
<dbReference type="GO" id="GO:0030170">
    <property type="term" value="F:pyridoxal phosphate binding"/>
    <property type="evidence" value="ECO:0007669"/>
    <property type="project" value="InterPro"/>
</dbReference>
<feature type="domain" description="Aminotransferase class I/classII large" evidence="3">
    <location>
        <begin position="130"/>
        <end position="337"/>
    </location>
</feature>
<dbReference type="SUPFAM" id="SSF53383">
    <property type="entry name" value="PLP-dependent transferases"/>
    <property type="match status" value="1"/>
</dbReference>
<sequence length="341" mass="35928">MEAHRSPVEAFALHSLTFHGGRLDEAATAFPDAPRPWLDLSTGINPFAWDGAVPPVDLRALPSVTALAGLERAAAAAFGVPDASVAVLPGTEIGLRLLGHLGLPAPFRYIAPGYRTHGEALARAMAISVEAIDEAAGQGGTLLLANPNNPDGRLLPLERLLALARRLGTRGGVLVVDEAFIEATPEASLLPHLRADDPVLVFRSFGKYFGLAGVRLGFACGAPTLVARMRALLGSWPVSATAIAVGTAAYRDSWWIDGMREGVAGAAAALDRVLASHALTPLGGCPLFRLVETDAAAVLFDRLARVGILTRPFEYNPRWLRFGLPGDAAALSRLNEALGHR</sequence>
<dbReference type="Gene3D" id="3.40.640.10">
    <property type="entry name" value="Type I PLP-dependent aspartate aminotransferase-like (Major domain)"/>
    <property type="match status" value="1"/>
</dbReference>
<dbReference type="OrthoDB" id="9799304at2"/>
<keyword evidence="4" id="KW-0808">Transferase</keyword>
<dbReference type="InterPro" id="IPR015424">
    <property type="entry name" value="PyrdxlP-dep_Trfase"/>
</dbReference>
<evidence type="ECO:0000313" key="4">
    <source>
        <dbReference type="EMBL" id="TVV74980.1"/>
    </source>
</evidence>
<dbReference type="EMBL" id="VNIM01000026">
    <property type="protein sequence ID" value="TVV74980.1"/>
    <property type="molecule type" value="Genomic_DNA"/>
</dbReference>
<keyword evidence="2" id="KW-0663">Pyridoxal phosphate</keyword>
<dbReference type="PANTHER" id="PTHR42885:SF1">
    <property type="entry name" value="THREONINE-PHOSPHATE DECARBOXYLASE"/>
    <property type="match status" value="1"/>
</dbReference>
<dbReference type="AlphaFoldDB" id="A0A558R6H1"/>
<dbReference type="InterPro" id="IPR004839">
    <property type="entry name" value="Aminotransferase_I/II_large"/>
</dbReference>
<dbReference type="InterPro" id="IPR015421">
    <property type="entry name" value="PyrdxlP-dep_Trfase_major"/>
</dbReference>